<dbReference type="GO" id="GO:0005882">
    <property type="term" value="C:intermediate filament"/>
    <property type="evidence" value="ECO:0007669"/>
    <property type="project" value="TreeGrafter"/>
</dbReference>
<feature type="region of interest" description="Disordered" evidence="9">
    <location>
        <begin position="3704"/>
        <end position="3723"/>
    </location>
</feature>
<dbReference type="InterPro" id="IPR035915">
    <property type="entry name" value="Plakin_repeat_sf"/>
</dbReference>
<dbReference type="Gene3D" id="3.90.1290.10">
    <property type="entry name" value="Plakin repeat"/>
    <property type="match status" value="5"/>
</dbReference>
<accession>A0A6F9DPW2</accession>
<keyword evidence="7" id="KW-0009">Actin-binding</keyword>
<dbReference type="GO" id="GO:0070161">
    <property type="term" value="C:anchoring junction"/>
    <property type="evidence" value="ECO:0007669"/>
    <property type="project" value="UniProtKB-SubCell"/>
</dbReference>
<evidence type="ECO:0000313" key="11">
    <source>
        <dbReference type="EMBL" id="CAB3264935.1"/>
    </source>
</evidence>
<protein>
    <submittedName>
        <fullName evidence="11">Plectin</fullName>
    </submittedName>
</protein>
<dbReference type="Gene3D" id="2.30.30.40">
    <property type="entry name" value="SH3 Domains"/>
    <property type="match status" value="1"/>
</dbReference>
<dbReference type="GO" id="GO:0005198">
    <property type="term" value="F:structural molecule activity"/>
    <property type="evidence" value="ECO:0007669"/>
    <property type="project" value="TreeGrafter"/>
</dbReference>
<dbReference type="PROSITE" id="PS00019">
    <property type="entry name" value="ACTININ_1"/>
    <property type="match status" value="1"/>
</dbReference>
<evidence type="ECO:0000256" key="3">
    <source>
        <dbReference type="ARBA" id="ARBA00022553"/>
    </source>
</evidence>
<dbReference type="GO" id="GO:0005737">
    <property type="term" value="C:cytoplasm"/>
    <property type="evidence" value="ECO:0007669"/>
    <property type="project" value="TreeGrafter"/>
</dbReference>
<gene>
    <name evidence="11" type="primary">Plec1-002</name>
</gene>
<dbReference type="CDD" id="cd21188">
    <property type="entry name" value="CH_PLEC-like_rpt1"/>
    <property type="match status" value="1"/>
</dbReference>
<reference evidence="11" key="1">
    <citation type="submission" date="2020-04" db="EMBL/GenBank/DDBJ databases">
        <authorList>
            <person name="Neveu A P."/>
        </authorList>
    </citation>
    <scope>NUCLEOTIDE SEQUENCE</scope>
    <source>
        <tissue evidence="11">Whole embryo</tissue>
    </source>
</reference>
<comment type="similarity">
    <text evidence="2">Belongs to the plakin or cytolinker family.</text>
</comment>
<organism evidence="11">
    <name type="scientific">Phallusia mammillata</name>
    <dbReference type="NCBI Taxonomy" id="59560"/>
    <lineage>
        <taxon>Eukaryota</taxon>
        <taxon>Metazoa</taxon>
        <taxon>Chordata</taxon>
        <taxon>Tunicata</taxon>
        <taxon>Ascidiacea</taxon>
        <taxon>Phlebobranchia</taxon>
        <taxon>Ascidiidae</taxon>
        <taxon>Phallusia</taxon>
    </lineage>
</organism>
<keyword evidence="4" id="KW-0677">Repeat</keyword>
<feature type="region of interest" description="Disordered" evidence="9">
    <location>
        <begin position="3367"/>
        <end position="3390"/>
    </location>
</feature>
<dbReference type="PANTHER" id="PTHR23169:SF23">
    <property type="entry name" value="SHORT STOP, ISOFORM H"/>
    <property type="match status" value="1"/>
</dbReference>
<dbReference type="SMART" id="SM00033">
    <property type="entry name" value="CH"/>
    <property type="match status" value="2"/>
</dbReference>
<dbReference type="InterPro" id="IPR049538">
    <property type="entry name" value="PCN-like_spectrin-like_rpt"/>
</dbReference>
<dbReference type="CDD" id="cd21189">
    <property type="entry name" value="CH_PLEC-like_rpt2"/>
    <property type="match status" value="1"/>
</dbReference>
<evidence type="ECO:0000256" key="2">
    <source>
        <dbReference type="ARBA" id="ARBA00009109"/>
    </source>
</evidence>
<evidence type="ECO:0000256" key="6">
    <source>
        <dbReference type="ARBA" id="ARBA00023054"/>
    </source>
</evidence>
<evidence type="ECO:0000256" key="4">
    <source>
        <dbReference type="ARBA" id="ARBA00022737"/>
    </source>
</evidence>
<feature type="compositionally biased region" description="Basic residues" evidence="9">
    <location>
        <begin position="3368"/>
        <end position="3390"/>
    </location>
</feature>
<dbReference type="FunFam" id="3.90.1290.10:FF:000001">
    <property type="entry name" value="Plectin a"/>
    <property type="match status" value="3"/>
</dbReference>
<dbReference type="InterPro" id="IPR018159">
    <property type="entry name" value="Spectrin/alpha-actinin"/>
</dbReference>
<dbReference type="SUPFAM" id="SSF46966">
    <property type="entry name" value="Spectrin repeat"/>
    <property type="match status" value="5"/>
</dbReference>
<dbReference type="InterPro" id="IPR001715">
    <property type="entry name" value="CH_dom"/>
</dbReference>
<dbReference type="Gene3D" id="1.20.58.60">
    <property type="match status" value="9"/>
</dbReference>
<dbReference type="InterPro" id="IPR041615">
    <property type="entry name" value="Desmoplakin_SH3"/>
</dbReference>
<dbReference type="SUPFAM" id="SSF75399">
    <property type="entry name" value="Plakin repeat"/>
    <property type="match status" value="6"/>
</dbReference>
<evidence type="ECO:0000259" key="10">
    <source>
        <dbReference type="PROSITE" id="PS50021"/>
    </source>
</evidence>
<feature type="coiled-coil region" evidence="8">
    <location>
        <begin position="2301"/>
        <end position="2328"/>
    </location>
</feature>
<evidence type="ECO:0000256" key="7">
    <source>
        <dbReference type="ARBA" id="ARBA00023203"/>
    </source>
</evidence>
<evidence type="ECO:0000256" key="5">
    <source>
        <dbReference type="ARBA" id="ARBA00022949"/>
    </source>
</evidence>
<dbReference type="Pfam" id="PF00307">
    <property type="entry name" value="CH"/>
    <property type="match status" value="2"/>
</dbReference>
<proteinExistence type="evidence at transcript level"/>
<dbReference type="EMBL" id="LR789073">
    <property type="protein sequence ID" value="CAB3264935.1"/>
    <property type="molecule type" value="mRNA"/>
</dbReference>
<comment type="subcellular location">
    <subcellularLocation>
        <location evidence="1">Cell junction</location>
    </subcellularLocation>
</comment>
<dbReference type="Gene3D" id="3.30.160.780">
    <property type="match status" value="1"/>
</dbReference>
<dbReference type="FunFam" id="1.10.418.10:FF:000057">
    <property type="entry name" value="Calmin"/>
    <property type="match status" value="1"/>
</dbReference>
<feature type="coiled-coil region" evidence="8">
    <location>
        <begin position="1425"/>
        <end position="1459"/>
    </location>
</feature>
<dbReference type="InterPro" id="IPR036872">
    <property type="entry name" value="CH_dom_sf"/>
</dbReference>
<dbReference type="Pfam" id="PF21020">
    <property type="entry name" value="Spectrin_4"/>
    <property type="match status" value="1"/>
</dbReference>
<dbReference type="GO" id="GO:0003779">
    <property type="term" value="F:actin binding"/>
    <property type="evidence" value="ECO:0007669"/>
    <property type="project" value="UniProtKB-KW"/>
</dbReference>
<feature type="domain" description="Calponin-homology (CH)" evidence="10">
    <location>
        <begin position="35"/>
        <end position="150"/>
    </location>
</feature>
<dbReference type="PROSITE" id="PS00020">
    <property type="entry name" value="ACTININ_2"/>
    <property type="match status" value="1"/>
</dbReference>
<feature type="region of interest" description="Disordered" evidence="9">
    <location>
        <begin position="3430"/>
        <end position="3458"/>
    </location>
</feature>
<dbReference type="Gene3D" id="1.10.418.10">
    <property type="entry name" value="Calponin-like domain"/>
    <property type="match status" value="2"/>
</dbReference>
<dbReference type="GO" id="GO:0045104">
    <property type="term" value="P:intermediate filament cytoskeleton organization"/>
    <property type="evidence" value="ECO:0007669"/>
    <property type="project" value="InterPro"/>
</dbReference>
<dbReference type="Pfam" id="PF17902">
    <property type="entry name" value="SH3_10"/>
    <property type="match status" value="1"/>
</dbReference>
<name>A0A6F9DPW2_9ASCI</name>
<dbReference type="Pfam" id="PF00681">
    <property type="entry name" value="Plectin"/>
    <property type="match status" value="11"/>
</dbReference>
<feature type="domain" description="Calponin-homology (CH)" evidence="10">
    <location>
        <begin position="162"/>
        <end position="267"/>
    </location>
</feature>
<evidence type="ECO:0000256" key="9">
    <source>
        <dbReference type="SAM" id="MobiDB-lite"/>
    </source>
</evidence>
<dbReference type="PANTHER" id="PTHR23169">
    <property type="entry name" value="ENVOPLAKIN"/>
    <property type="match status" value="1"/>
</dbReference>
<sequence length="3723" mass="423163">MASAQTTTGGKSGKKDEISILFEGRIGYARDERDQVQKKTFTKWINKHLSKINRHVDNLYEDLRDGHNLIALLEVLSGMTLPREDNYISHMRLPREKGRMRFHKLQNVQIALDFLKQKKLRLVNIRNDDITDGNPKLTLGLIWTIILHFQIEDISVEGWEDLTAKQALLIWAKRNMEGYDGINVTNFTSSWRDGKALNAILHRNRPEVLDIDLVMKNDNKTNLEQAFYIAEKEFGVTRLLDSEDVDVNNPDERSIITYVSSLYDIFPQVPEFPVTVDEQHWVFVWEEYRMLKTALMEWIQQQIVVMKRRDDIEAVETPTEAQSLVEELKRFEKEDLPPKEMDVQTLIPKYMDIEQLSLESRGKYQPCDGNEPQQVVSMFEVLIGAIDDRDAALTALYNRLKMLHELCMKITKSTHNCNEDLDEVDKLNQQIAMFTSDYKDLKIDADRHLSSCEIQIKEAFNDVQTVKDNNYYQAEEMYRMVFTLHERWVTTRSDFNLACQAGERKYQEQLENERTKLEETDDYLLLKQCLGNVESLKTLILHYPWGNDQPGIHHQIIEFEKVDEKLTDLAKVAQQCDANKNNLNNGSDDFRKYSSLLSQLHEKLDETEKTKVHRFVQLRELFEFVKEATMHLLFLNEKEDAIMDQQLSETDPATLEQHYMNLMGDVEAQESAFIATVKKGENILEAKHPAASVVMSYLTAMKDQWKFVLDLTLCLECHIADVWRYVKFASKCSDNENWLDTCERDLKKLQDVTFDNITTCEERLENREEFVNDVQSHGPAIIDIVKQCREVPCIIERHPSYSSVSQPVVKALCSYRSDKLAVAKGENCTIVSKANNNFVNVVTPSDQKGSAPNFILQYQPPSTECVNRADLLQQRYNKLCIEMEVCMKTIDIFVRTHEIQRKCQNVLLMDVHEYRNLKPEERELILISLSKDVKLLKDKANDLQNCEDHVTPCITTYQSCINHINDLNQQLTYEDDAQQQCQTYCSRLNVLLRRLTDLHDTVIVRIQTASLGNYNDVPELLADHKGSVDELERCEPHYQQVCSETQSVVEKFSSFPCSSTLNSQLDSVVKQWNMSWHITHVYLDKVKVVLLLIDDIKDTESVLQKVETTLAAQEDETDVARLKDQQKVFKSLYEILLKKDPVVINLKTNSQKLQELSTKFLDTEWNKNERNLAIQYPILSKEIAAYAETVHNISERWQICKVSIVERLDRILEVLPQVEKAAEEEQKALKYIEMLQALLKKMIDLESSQNLNKLYQLHQLPEDEIQALLQSQGEISAQSEIVKREYDTTQTEVVNFVNVEATNDTNYNANLREILHEVQNKWAITWLVVHVYLEKIKGILHIFRTKKHCDTVIGEYNSVIESANKPNQDIAEMKHLHQQMKSLLAQVPKQDSNFELLTKNFDATEDVVNQLPEEWKSGNVIEETKRKVNNTISEWEDVKENLKRINIQLEDSIDYLEKAQSSKNDVDKLCEKVAAFNSELNVICETQNSKILMPLSHDPSSLEKCLTQQKSVVDNIHLLSGKYFNLGAECSECKAAVKDTNEKMVGDAIQKLEREEELMHRLWQELCDRADLFKVKLVNLIKAVENLHDFENQTSSCENTLNSYSESMDVEKLRQHKEHLSELMSNVDKIDETEVDARSSVNDLTTTASELLKSSQTVSDSAEGNESDMDATKCSENFLSTHERWLKVKIQLCKQVELCGASIEKKEQEIEHETLLNSLLVEIKSLTDELKKIESSQVVRMEMMLPNDLVALNNIYDQQKERELILCENIEPRYSDLVLRCNQALDKQSALTDTAQLVLTEKENLTKTWQLVIDLVRTYFIKLQHIKALSEALSVAEPVLKKYKGKYAEVKGNVKTNSGEFMEPELIKKACGQLEEIKMEAKSNESVITDVSYTMESCQKKINDSISDQDFLYYIPAGNKLQEEWTSLFKDLTLLLTELRSALPEAERVNTMNASALNILAALKKMDSELEGMMYTLQAWMALTLSTDMDAILKAKSQHLTAQNRFNDILNEFKMLSSDAVPILTTSTPITHRLQLALDKVESHVSEVTELNSRYSKKLELLCILMEAVNVARTPLCRYEKELLHYVTMADNAEELHKQFDLFKELETNIPLHDPKFLDLKEKSDHYCEVMNLLNSGDQSSAQMYKSVSQNFTERWENAKKQISERLAYLTHADQKLSEIQNKTEGMSQWLDSKEPVICKAKESLDDSELIQAKIDEHEDIQNEFQHQSGNLCQIQDLVTDFDTTACKYDEVASSFDPPLPDGVEGLKQLSTADKEQRSKKRKTVIEYEIITVTRKYDRLKNLLSEKIDHYKVDFQQAKENEESLKNSTITSTTTEVTTTTTKRSYHDIKFNSFLKRKASLHDLHMAGLVSDDLAKQLEMGVVQEEEVQSQLQPFLTGSKPIAGLIVEKADNMKVSINTAIRHGLIKSGTGLVLLEAQAATGSMINPLTGELMSIEEAHSSGLIDSKYFDALQRAQKAVTGFEDPVTHQYLSLYECMKKGYIVESHGIRLLEAQIATGGLIDPRANHRVPISVAYKRGLFDERMNQILEDPSDDTKGFFDPNSQKNLTYLELMGQCKIDPESNLIFLVLTRPNINVESLLSGTKKRSRADIRFVTAYYQEARLQDIYDAGLVTEEQVKGLEEGNLTESDLENQLKVYLFGGEEPIAGVMIEESGEMLSIAEAARKGIIKRGTAIELLEAQAATGNIVDPKTGNKMSVEQAYNKGLIDRVHVDTLERAQRAVRGYPVAGTKQILSLFEAMRKGLVVESRGIRLLEAQIATGGLIDPRAHHRVPISVAYKRGLFDERMNDILEDPSDDTKGFFDPNTQENLSYLDLMERCEVKGEHNLRFLILKSNRKSRRAKAAESTKNKKKNQIRFQTAFGTDVSLMDLKWLDLIQEDVLQQANDGTIPQSQLENELKSNLQGSHPICGVMIENTKEKLSFLEAMNRKYLDSETALNFLEAQVCCGGITDTKTMESLSVQDAYMSGIIDRHQHSFLAKPESFVHGVWKNGKQMTMSAQENITNGLLQLDQVVKYLNCQLATGGIIEPSTKVRIPKETALKLGIINNEIYQMLEKEDSSFKNPTTQQCTTYHHILSQCETQMHPFLLLNIKGSKTDRSTNKLSRTDIFFETTLSRSVSLVSLLDCGIVSESSVKALEDGLLTKEELFSSIQQYLVGEQPIAGIRIEATGQKLSILECIQNGIIKRGTGLELLEAQAAIGCIIDPVSGEQYSVIDALTHGLIDKTQKDTLERAQRAVLGYKDPVSGKKLSLFEAMNKGYVTESRGIRLLEAQIATGGLIDPTISTRVPLSVAYKRGIINGKMFKILTDPSDDTKGFFDPNTEENLTYLELMSRCMVEPSSGLVYLALSEKKKRRSRKSDQHKKKKKTTHRSRKVVIIDPDTGNELSIKEAYKKGFIDKASAYQLMEQEGEWKEEALEKASDPNPLSPLSPVKSNKPESSSFSQLQGMVSADDLSARLMLLSDGQFQPIAGIVDVRKEECITIGEAEKRRLIDGTSAQRLYEAQAATGGIIDPSKPTVRLSVNQAIAAGLIERRVAQRIGNAEKAFCGFPDKRANIVLTLGQAIKKGLCYYESGTRLLEYQCVTGGLVDPADGSRVTLEQALAKGWLDQKMVDRLSDLSRYTKSIVDLKTNLLMTYPDALEKSVVDSATGIRMLEALPRLERNVKLGGVTIQASSAFTSLASSLASSRAESPVGSRRASRRGSFER</sequence>
<keyword evidence="6 8" id="KW-0175">Coiled coil</keyword>
<dbReference type="InterPro" id="IPR001589">
    <property type="entry name" value="Actinin_actin-bd_CS"/>
</dbReference>
<dbReference type="InterPro" id="IPR001101">
    <property type="entry name" value="Plectin_repeat"/>
</dbReference>
<dbReference type="GO" id="GO:0042060">
    <property type="term" value="P:wound healing"/>
    <property type="evidence" value="ECO:0007669"/>
    <property type="project" value="TreeGrafter"/>
</dbReference>
<dbReference type="Pfam" id="PF21097">
    <property type="entry name" value="SR_plectin_7"/>
    <property type="match status" value="1"/>
</dbReference>
<dbReference type="PROSITE" id="PS50021">
    <property type="entry name" value="CH"/>
    <property type="match status" value="2"/>
</dbReference>
<dbReference type="SUPFAM" id="SSF47576">
    <property type="entry name" value="Calponin-homology domain, CH-domain"/>
    <property type="match status" value="1"/>
</dbReference>
<dbReference type="SMART" id="SM00250">
    <property type="entry name" value="PLEC"/>
    <property type="match status" value="24"/>
</dbReference>
<dbReference type="InterPro" id="IPR043197">
    <property type="entry name" value="Plakin"/>
</dbReference>
<feature type="coiled-coil region" evidence="8">
    <location>
        <begin position="2932"/>
        <end position="2962"/>
    </location>
</feature>
<evidence type="ECO:0000256" key="1">
    <source>
        <dbReference type="ARBA" id="ARBA00004282"/>
    </source>
</evidence>
<dbReference type="SMART" id="SM00150">
    <property type="entry name" value="SPEC"/>
    <property type="match status" value="4"/>
</dbReference>
<keyword evidence="5" id="KW-0965">Cell junction</keyword>
<dbReference type="Gene3D" id="1.20.58.1060">
    <property type="match status" value="1"/>
</dbReference>
<evidence type="ECO:0000256" key="8">
    <source>
        <dbReference type="SAM" id="Coils"/>
    </source>
</evidence>
<dbReference type="GO" id="GO:0016020">
    <property type="term" value="C:membrane"/>
    <property type="evidence" value="ECO:0007669"/>
    <property type="project" value="TreeGrafter"/>
</dbReference>
<keyword evidence="3" id="KW-0597">Phosphoprotein</keyword>
<dbReference type="CDD" id="cd00176">
    <property type="entry name" value="SPEC"/>
    <property type="match status" value="1"/>
</dbReference>
<dbReference type="FunFam" id="1.10.418.10:FF:000048">
    <property type="entry name" value="Short stop, isoform B"/>
    <property type="match status" value="1"/>
</dbReference>